<evidence type="ECO:0000313" key="1">
    <source>
        <dbReference type="EMBL" id="ONK66080.1"/>
    </source>
</evidence>
<gene>
    <name evidence="1" type="ORF">A4U43_C06F3950</name>
</gene>
<organism evidence="1 2">
    <name type="scientific">Asparagus officinalis</name>
    <name type="common">Garden asparagus</name>
    <dbReference type="NCBI Taxonomy" id="4686"/>
    <lineage>
        <taxon>Eukaryota</taxon>
        <taxon>Viridiplantae</taxon>
        <taxon>Streptophyta</taxon>
        <taxon>Embryophyta</taxon>
        <taxon>Tracheophyta</taxon>
        <taxon>Spermatophyta</taxon>
        <taxon>Magnoliopsida</taxon>
        <taxon>Liliopsida</taxon>
        <taxon>Asparagales</taxon>
        <taxon>Asparagaceae</taxon>
        <taxon>Asparagoideae</taxon>
        <taxon>Asparagus</taxon>
    </lineage>
</organism>
<proteinExistence type="predicted"/>
<dbReference type="AlphaFoldDB" id="A0A5P1EPW5"/>
<protein>
    <submittedName>
        <fullName evidence="1">Uncharacterized protein</fullName>
    </submittedName>
</protein>
<keyword evidence="2" id="KW-1185">Reference proteome</keyword>
<dbReference type="Proteomes" id="UP000243459">
    <property type="component" value="Chromosome 6"/>
</dbReference>
<reference evidence="2" key="1">
    <citation type="journal article" date="2017" name="Nat. Commun.">
        <title>The asparagus genome sheds light on the origin and evolution of a young Y chromosome.</title>
        <authorList>
            <person name="Harkess A."/>
            <person name="Zhou J."/>
            <person name="Xu C."/>
            <person name="Bowers J.E."/>
            <person name="Van der Hulst R."/>
            <person name="Ayyampalayam S."/>
            <person name="Mercati F."/>
            <person name="Riccardi P."/>
            <person name="McKain M.R."/>
            <person name="Kakrana A."/>
            <person name="Tang H."/>
            <person name="Ray J."/>
            <person name="Groenendijk J."/>
            <person name="Arikit S."/>
            <person name="Mathioni S.M."/>
            <person name="Nakano M."/>
            <person name="Shan H."/>
            <person name="Telgmann-Rauber A."/>
            <person name="Kanno A."/>
            <person name="Yue Z."/>
            <person name="Chen H."/>
            <person name="Li W."/>
            <person name="Chen Y."/>
            <person name="Xu X."/>
            <person name="Zhang Y."/>
            <person name="Luo S."/>
            <person name="Chen H."/>
            <person name="Gao J."/>
            <person name="Mao Z."/>
            <person name="Pires J.C."/>
            <person name="Luo M."/>
            <person name="Kudrna D."/>
            <person name="Wing R.A."/>
            <person name="Meyers B.C."/>
            <person name="Yi K."/>
            <person name="Kong H."/>
            <person name="Lavrijsen P."/>
            <person name="Sunseri F."/>
            <person name="Falavigna A."/>
            <person name="Ye Y."/>
            <person name="Leebens-Mack J.H."/>
            <person name="Chen G."/>
        </authorList>
    </citation>
    <scope>NUCLEOTIDE SEQUENCE [LARGE SCALE GENOMIC DNA]</scope>
    <source>
        <strain evidence="2">cv. DH0086</strain>
    </source>
</reference>
<name>A0A5P1EPW5_ASPOF</name>
<sequence length="222" mass="23613">MNRRELVHKTRERVSANIFRALNATPKKRRLRAKIGHPVTPVVPSPPKASRHVRAAGHELTGGRLSDLASGPRAIAHRLSPRARGTDLTALGESRVLLRAMPHPPRSGSSDEFIAAATNLKLLEKLSAGCRAVFGRDQGASSLASRLDGLEQRRKIPAVVVRARGFSHVAGCISSIRPAAGRIGGLDSRFGAVSWSLRGFGSSFGLGIAASLALTLADIFDI</sequence>
<dbReference type="Gramene" id="ONK66080">
    <property type="protein sequence ID" value="ONK66080"/>
    <property type="gene ID" value="A4U43_C06F3950"/>
</dbReference>
<evidence type="ECO:0000313" key="2">
    <source>
        <dbReference type="Proteomes" id="UP000243459"/>
    </source>
</evidence>
<dbReference type="EMBL" id="CM007386">
    <property type="protein sequence ID" value="ONK66080.1"/>
    <property type="molecule type" value="Genomic_DNA"/>
</dbReference>
<accession>A0A5P1EPW5</accession>